<feature type="region of interest" description="Disordered" evidence="4">
    <location>
        <begin position="539"/>
        <end position="558"/>
    </location>
</feature>
<dbReference type="PANTHER" id="PTHR24198:SF165">
    <property type="entry name" value="ANKYRIN REPEAT-CONTAINING PROTEIN-RELATED"/>
    <property type="match status" value="1"/>
</dbReference>
<evidence type="ECO:0000313" key="5">
    <source>
        <dbReference type="EMBL" id="KAF2635780.1"/>
    </source>
</evidence>
<dbReference type="GO" id="GO:0005737">
    <property type="term" value="C:cytoplasm"/>
    <property type="evidence" value="ECO:0007669"/>
    <property type="project" value="TreeGrafter"/>
</dbReference>
<evidence type="ECO:0000256" key="2">
    <source>
        <dbReference type="ARBA" id="ARBA00023043"/>
    </source>
</evidence>
<keyword evidence="2 3" id="KW-0040">ANK repeat</keyword>
<dbReference type="PROSITE" id="PS50297">
    <property type="entry name" value="ANK_REP_REGION"/>
    <property type="match status" value="2"/>
</dbReference>
<dbReference type="AlphaFoldDB" id="A0A6A6RK93"/>
<dbReference type="PANTHER" id="PTHR24198">
    <property type="entry name" value="ANKYRIN REPEAT AND PROTEIN KINASE DOMAIN-CONTAINING PROTEIN"/>
    <property type="match status" value="1"/>
</dbReference>
<feature type="repeat" description="ANK" evidence="3">
    <location>
        <begin position="343"/>
        <end position="375"/>
    </location>
</feature>
<sequence length="558" mass="62452">MELLHFPPEIFQNIVHELVCSVGVDKAWKMRGVCRTFAAEIRYDIVTNQTKDSFRGSKVLDNVFDAYLQARMKIPLDINPQFVKFLHDIVDYLSAEKPPSAPDDRDAITLQLCSGIRKFGEVFDLTCHMWSNNLLNLAIIDADRLAAAILTGNLGLVQSIMAATPRISDKSAFGSCLRISVLQGDWHIIEPVLVCIESPRPDSIAPAIRAALRAKKADIVKLLMEKSKHYGVKIHKTDYMSYVSTAIMSGSLKLLKMILRMEIQAPKAMFKRQWEFALENATANMTRALHQYRLIDVHRENSGTTPLIFAVKLGRLKIIQALLDVGAPIDAAMPTKSDHIWDWERTALNIALTRKNTEVVELLLKNGATMPHMETWRRNRPSWNYIRGISLANGCTNVPTLDEFMETYSGDYQVEIPSGPRVTRKIFKRACRKPDPEIVKALLGPGGIDTNHTWSNHTPLTIACETGSVRIVTTVLDTGANINGVEGHSKCIAPIFHTMKLLKEEKGGSRRVIDLLLERGADLKDADLSVGVHGDSKMVRDAKEAQEETRSVEARARR</sequence>
<dbReference type="Pfam" id="PF12796">
    <property type="entry name" value="Ank_2"/>
    <property type="match status" value="1"/>
</dbReference>
<feature type="repeat" description="ANK" evidence="3">
    <location>
        <begin position="302"/>
        <end position="334"/>
    </location>
</feature>
<dbReference type="EMBL" id="MU006804">
    <property type="protein sequence ID" value="KAF2635780.1"/>
    <property type="molecule type" value="Genomic_DNA"/>
</dbReference>
<accession>A0A6A6RK93</accession>
<organism evidence="5 6">
    <name type="scientific">Massarina eburnea CBS 473.64</name>
    <dbReference type="NCBI Taxonomy" id="1395130"/>
    <lineage>
        <taxon>Eukaryota</taxon>
        <taxon>Fungi</taxon>
        <taxon>Dikarya</taxon>
        <taxon>Ascomycota</taxon>
        <taxon>Pezizomycotina</taxon>
        <taxon>Dothideomycetes</taxon>
        <taxon>Pleosporomycetidae</taxon>
        <taxon>Pleosporales</taxon>
        <taxon>Massarineae</taxon>
        <taxon>Massarinaceae</taxon>
        <taxon>Massarina</taxon>
    </lineage>
</organism>
<evidence type="ECO:0000256" key="4">
    <source>
        <dbReference type="SAM" id="MobiDB-lite"/>
    </source>
</evidence>
<dbReference type="OrthoDB" id="366390at2759"/>
<evidence type="ECO:0000256" key="1">
    <source>
        <dbReference type="ARBA" id="ARBA00022737"/>
    </source>
</evidence>
<protein>
    <submittedName>
        <fullName evidence="5">Ankyrin</fullName>
    </submittedName>
</protein>
<reference evidence="5" key="1">
    <citation type="journal article" date="2020" name="Stud. Mycol.">
        <title>101 Dothideomycetes genomes: a test case for predicting lifestyles and emergence of pathogens.</title>
        <authorList>
            <person name="Haridas S."/>
            <person name="Albert R."/>
            <person name="Binder M."/>
            <person name="Bloem J."/>
            <person name="Labutti K."/>
            <person name="Salamov A."/>
            <person name="Andreopoulos B."/>
            <person name="Baker S."/>
            <person name="Barry K."/>
            <person name="Bills G."/>
            <person name="Bluhm B."/>
            <person name="Cannon C."/>
            <person name="Castanera R."/>
            <person name="Culley D."/>
            <person name="Daum C."/>
            <person name="Ezra D."/>
            <person name="Gonzalez J."/>
            <person name="Henrissat B."/>
            <person name="Kuo A."/>
            <person name="Liang C."/>
            <person name="Lipzen A."/>
            <person name="Lutzoni F."/>
            <person name="Magnuson J."/>
            <person name="Mondo S."/>
            <person name="Nolan M."/>
            <person name="Ohm R."/>
            <person name="Pangilinan J."/>
            <person name="Park H.-J."/>
            <person name="Ramirez L."/>
            <person name="Alfaro M."/>
            <person name="Sun H."/>
            <person name="Tritt A."/>
            <person name="Yoshinaga Y."/>
            <person name="Zwiers L.-H."/>
            <person name="Turgeon B."/>
            <person name="Goodwin S."/>
            <person name="Spatafora J."/>
            <person name="Crous P."/>
            <person name="Grigoriev I."/>
        </authorList>
    </citation>
    <scope>NUCLEOTIDE SEQUENCE</scope>
    <source>
        <strain evidence="5">CBS 473.64</strain>
    </source>
</reference>
<proteinExistence type="predicted"/>
<keyword evidence="6" id="KW-1185">Reference proteome</keyword>
<keyword evidence="1" id="KW-0677">Repeat</keyword>
<dbReference type="SMART" id="SM00248">
    <property type="entry name" value="ANK"/>
    <property type="match status" value="5"/>
</dbReference>
<gene>
    <name evidence="5" type="ORF">P280DRAFT_522897</name>
</gene>
<name>A0A6A6RK93_9PLEO</name>
<dbReference type="Proteomes" id="UP000799753">
    <property type="component" value="Unassembled WGS sequence"/>
</dbReference>
<dbReference type="SUPFAM" id="SSF48403">
    <property type="entry name" value="Ankyrin repeat"/>
    <property type="match status" value="1"/>
</dbReference>
<evidence type="ECO:0000256" key="3">
    <source>
        <dbReference type="PROSITE-ProRule" id="PRU00023"/>
    </source>
</evidence>
<evidence type="ECO:0000313" key="6">
    <source>
        <dbReference type="Proteomes" id="UP000799753"/>
    </source>
</evidence>
<dbReference type="InterPro" id="IPR002110">
    <property type="entry name" value="Ankyrin_rpt"/>
</dbReference>
<dbReference type="PROSITE" id="PS50088">
    <property type="entry name" value="ANK_REPEAT"/>
    <property type="match status" value="3"/>
</dbReference>
<feature type="repeat" description="ANK" evidence="3">
    <location>
        <begin position="455"/>
        <end position="487"/>
    </location>
</feature>
<dbReference type="InterPro" id="IPR036770">
    <property type="entry name" value="Ankyrin_rpt-contain_sf"/>
</dbReference>
<dbReference type="Gene3D" id="1.25.40.20">
    <property type="entry name" value="Ankyrin repeat-containing domain"/>
    <property type="match status" value="1"/>
</dbReference>